<dbReference type="Proteomes" id="UP000593702">
    <property type="component" value="Segment"/>
</dbReference>
<dbReference type="EMBL" id="KR095315">
    <property type="protein sequence ID" value="AKS26376.1"/>
    <property type="molecule type" value="Genomic_DNA"/>
</dbReference>
<evidence type="ECO:0000313" key="1">
    <source>
        <dbReference type="EMBL" id="AKS26376.1"/>
    </source>
</evidence>
<proteinExistence type="predicted"/>
<evidence type="ECO:0000313" key="2">
    <source>
        <dbReference type="Proteomes" id="UP000593702"/>
    </source>
</evidence>
<sequence length="117" mass="13819">MVSTQKYLKIVECKESLDYKIVYGTKDEINQQLREIRNNNEYNCCDILFTTKTHLSLVTILKKIKKVLEDTHIICYWQDKATSECLLEEFAHIKMCDLLPALRSIEYLLKTETEPEI</sequence>
<organism evidence="1 2">
    <name type="scientific">Diachasmimorpha longicaudata entomopoxvirus</name>
    <dbReference type="NCBI Taxonomy" id="109981"/>
    <lineage>
        <taxon>Viruses</taxon>
        <taxon>Varidnaviria</taxon>
        <taxon>Bamfordvirae</taxon>
        <taxon>Nucleocytoviricota</taxon>
        <taxon>Pokkesviricetes</taxon>
        <taxon>Chitovirales</taxon>
        <taxon>Poxviridae</taxon>
        <taxon>Entomopoxvirinae</taxon>
        <taxon>Epsilonentomopoxvirus</taxon>
        <taxon>Epsilonentomopoxvirus dlongicaudata</taxon>
        <taxon>Diachasmimorpha entomopoxvirus</taxon>
    </lineage>
</organism>
<gene>
    <name evidence="1" type="ORF">DLEV_085</name>
</gene>
<reference evidence="1 2" key="1">
    <citation type="submission" date="2015-04" db="EMBL/GenBank/DDBJ databases">
        <title>Diachasmimorpha longicaudata entomopoxvirus genome.</title>
        <authorList>
            <person name="Coffman K.A."/>
            <person name="Burke G.R."/>
        </authorList>
    </citation>
    <scope>NUCLEOTIDE SEQUENCE [LARGE SCALE GENOMIC DNA]</scope>
</reference>
<protein>
    <submittedName>
        <fullName evidence="1">Uncharacterized protein</fullName>
    </submittedName>
</protein>
<accession>A0A7R5WNS1</accession>
<name>A0A7R5WNS1_9POXV</name>
<keyword evidence="2" id="KW-1185">Reference proteome</keyword>